<dbReference type="Gene3D" id="3.40.525.10">
    <property type="entry name" value="CRAL-TRIO lipid binding domain"/>
    <property type="match status" value="1"/>
</dbReference>
<dbReference type="Pfam" id="PF00650">
    <property type="entry name" value="CRAL_TRIO"/>
    <property type="match status" value="1"/>
</dbReference>
<dbReference type="PANTHER" id="PTHR10174:SF234">
    <property type="entry name" value="SD01558P"/>
    <property type="match status" value="1"/>
</dbReference>
<dbReference type="AlphaFoldDB" id="A0A6J2YCK6"/>
<proteinExistence type="predicted"/>
<dbReference type="InterPro" id="IPR011074">
    <property type="entry name" value="CRAL/TRIO_N_dom"/>
</dbReference>
<dbReference type="RefSeq" id="XP_030761153.1">
    <property type="nucleotide sequence ID" value="XM_030905293.1"/>
</dbReference>
<feature type="domain" description="CRAL-TRIO" evidence="1">
    <location>
        <begin position="130"/>
        <end position="291"/>
    </location>
</feature>
<name>A0A6J2YCK6_SITOR</name>
<evidence type="ECO:0000313" key="3">
    <source>
        <dbReference type="RefSeq" id="XP_030761152.1"/>
    </source>
</evidence>
<dbReference type="KEGG" id="soy:115886206"/>
<dbReference type="Gene3D" id="1.10.8.20">
    <property type="entry name" value="N-terminal domain of phosphatidylinositol transfer protein sec14p"/>
    <property type="match status" value="1"/>
</dbReference>
<dbReference type="OrthoDB" id="440711at2759"/>
<gene>
    <name evidence="3 4" type="primary">LOC115886206</name>
</gene>
<keyword evidence="2" id="KW-1185">Reference proteome</keyword>
<dbReference type="SMART" id="SM00516">
    <property type="entry name" value="SEC14"/>
    <property type="match status" value="1"/>
</dbReference>
<sequence length="324" mass="38249">MSKVITVRVCVDPEDHKFHKKDEADENDQDFVETTPSICLDEPDENDSIMKWAKSNINEDPDFKIQIIEEFRNMIFEKGECDPDRTDDAYLLRFLRARHFIIRMAHRLIVNHENFKKSYPEFFTDLDYMKIWDIGETEIFSIPPYVDKEGRRMLIVRFGKWDPSQFTTDELFQSIIMMIQIASLEPKFQILGGVCIIDAADIGTGQAWYLTPTIIKHILSVAYGAFPHRVHALHIINASKIFDYAFGMIRPFLSVIMKQRIFIHSNFDSLHKHIEPKYLPKRYGGIHKDYFYRDWLSELKNCDPLIEELELYGYEGCREFIENI</sequence>
<protein>
    <submittedName>
        <fullName evidence="3 4">Alpha-tocopherol transfer protein-like</fullName>
    </submittedName>
</protein>
<organism evidence="2 3">
    <name type="scientific">Sitophilus oryzae</name>
    <name type="common">Rice weevil</name>
    <name type="synonym">Curculio oryzae</name>
    <dbReference type="NCBI Taxonomy" id="7048"/>
    <lineage>
        <taxon>Eukaryota</taxon>
        <taxon>Metazoa</taxon>
        <taxon>Ecdysozoa</taxon>
        <taxon>Arthropoda</taxon>
        <taxon>Hexapoda</taxon>
        <taxon>Insecta</taxon>
        <taxon>Pterygota</taxon>
        <taxon>Neoptera</taxon>
        <taxon>Endopterygota</taxon>
        <taxon>Coleoptera</taxon>
        <taxon>Polyphaga</taxon>
        <taxon>Cucujiformia</taxon>
        <taxon>Curculionidae</taxon>
        <taxon>Dryophthorinae</taxon>
        <taxon>Sitophilus</taxon>
    </lineage>
</organism>
<dbReference type="SUPFAM" id="SSF52087">
    <property type="entry name" value="CRAL/TRIO domain"/>
    <property type="match status" value="1"/>
</dbReference>
<dbReference type="RefSeq" id="XP_030761152.1">
    <property type="nucleotide sequence ID" value="XM_030905292.1"/>
</dbReference>
<dbReference type="GO" id="GO:1902936">
    <property type="term" value="F:phosphatidylinositol bisphosphate binding"/>
    <property type="evidence" value="ECO:0007669"/>
    <property type="project" value="TreeGrafter"/>
</dbReference>
<dbReference type="Proteomes" id="UP000504635">
    <property type="component" value="Unplaced"/>
</dbReference>
<dbReference type="PROSITE" id="PS50191">
    <property type="entry name" value="CRAL_TRIO"/>
    <property type="match status" value="1"/>
</dbReference>
<dbReference type="SMART" id="SM01100">
    <property type="entry name" value="CRAL_TRIO_N"/>
    <property type="match status" value="1"/>
</dbReference>
<dbReference type="InterPro" id="IPR001251">
    <property type="entry name" value="CRAL-TRIO_dom"/>
</dbReference>
<evidence type="ECO:0000313" key="4">
    <source>
        <dbReference type="RefSeq" id="XP_030761153.1"/>
    </source>
</evidence>
<dbReference type="GO" id="GO:0016020">
    <property type="term" value="C:membrane"/>
    <property type="evidence" value="ECO:0007669"/>
    <property type="project" value="TreeGrafter"/>
</dbReference>
<evidence type="ECO:0000259" key="1">
    <source>
        <dbReference type="PROSITE" id="PS50191"/>
    </source>
</evidence>
<dbReference type="InterPro" id="IPR036273">
    <property type="entry name" value="CRAL/TRIO_N_dom_sf"/>
</dbReference>
<reference evidence="3 4" key="1">
    <citation type="submission" date="2025-04" db="UniProtKB">
        <authorList>
            <consortium name="RefSeq"/>
        </authorList>
    </citation>
    <scope>IDENTIFICATION</scope>
    <source>
        <tissue evidence="3 4">Gonads</tissue>
    </source>
</reference>
<dbReference type="SUPFAM" id="SSF46938">
    <property type="entry name" value="CRAL/TRIO N-terminal domain"/>
    <property type="match status" value="1"/>
</dbReference>
<dbReference type="CDD" id="cd00170">
    <property type="entry name" value="SEC14"/>
    <property type="match status" value="1"/>
</dbReference>
<evidence type="ECO:0000313" key="2">
    <source>
        <dbReference type="Proteomes" id="UP000504635"/>
    </source>
</evidence>
<dbReference type="PANTHER" id="PTHR10174">
    <property type="entry name" value="ALPHA-TOCOPHEROL TRANSFER PROTEIN-RELATED"/>
    <property type="match status" value="1"/>
</dbReference>
<dbReference type="InterPro" id="IPR036865">
    <property type="entry name" value="CRAL-TRIO_dom_sf"/>
</dbReference>
<dbReference type="PRINTS" id="PR00180">
    <property type="entry name" value="CRETINALDHBP"/>
</dbReference>
<accession>A0A6J2YCK6</accession>
<dbReference type="GeneID" id="115886206"/>